<dbReference type="OrthoDB" id="1727108at2759"/>
<dbReference type="PANTHER" id="PTHR10792:SF1">
    <property type="entry name" value="RIBOSOMAL PROTEIN L24"/>
    <property type="match status" value="1"/>
</dbReference>
<dbReference type="CDD" id="cd00472">
    <property type="entry name" value="Ribosomal_L24e_L24"/>
    <property type="match status" value="1"/>
</dbReference>
<keyword evidence="7" id="KW-1185">Reference proteome</keyword>
<comment type="similarity">
    <text evidence="1">Belongs to the eukaryotic ribosomal protein eL24 family.</text>
</comment>
<dbReference type="Proteomes" id="UP000503462">
    <property type="component" value="Chromosome 4"/>
</dbReference>
<dbReference type="Gene3D" id="6.10.250.1270">
    <property type="match status" value="1"/>
</dbReference>
<evidence type="ECO:0000256" key="1">
    <source>
        <dbReference type="ARBA" id="ARBA00005647"/>
    </source>
</evidence>
<dbReference type="GO" id="GO:0022625">
    <property type="term" value="C:cytosolic large ribosomal subunit"/>
    <property type="evidence" value="ECO:0007669"/>
    <property type="project" value="TreeGrafter"/>
</dbReference>
<dbReference type="InterPro" id="IPR000988">
    <property type="entry name" value="Ribosomal_eL24-rel_N"/>
</dbReference>
<evidence type="ECO:0000313" key="7">
    <source>
        <dbReference type="Proteomes" id="UP000503462"/>
    </source>
</evidence>
<dbReference type="GO" id="GO:0003729">
    <property type="term" value="F:mRNA binding"/>
    <property type="evidence" value="ECO:0007669"/>
    <property type="project" value="TreeGrafter"/>
</dbReference>
<reference evidence="6 7" key="1">
    <citation type="journal article" date="2016" name="Sci. Rep.">
        <title>Peltaster fructicola genome reveals evolution from an invasive phytopathogen to an ectophytic parasite.</title>
        <authorList>
            <person name="Xu C."/>
            <person name="Chen H."/>
            <person name="Gleason M.L."/>
            <person name="Xu J.R."/>
            <person name="Liu H."/>
            <person name="Zhang R."/>
            <person name="Sun G."/>
        </authorList>
    </citation>
    <scope>NUCLEOTIDE SEQUENCE [LARGE SCALE GENOMIC DNA]</scope>
    <source>
        <strain evidence="6 7">LNHT1506</strain>
    </source>
</reference>
<feature type="compositionally biased region" description="Basic and acidic residues" evidence="4">
    <location>
        <begin position="586"/>
        <end position="623"/>
    </location>
</feature>
<accession>A0A6H0Y0Z1</accession>
<feature type="region of interest" description="Disordered" evidence="4">
    <location>
        <begin position="586"/>
        <end position="654"/>
    </location>
</feature>
<dbReference type="AlphaFoldDB" id="A0A6H0Y0Z1"/>
<dbReference type="GO" id="GO:0003735">
    <property type="term" value="F:structural constituent of ribosome"/>
    <property type="evidence" value="ECO:0007669"/>
    <property type="project" value="InterPro"/>
</dbReference>
<dbReference type="FunFam" id="2.30.170.20:FF:000002">
    <property type="entry name" value="60S ribosomal protein L24"/>
    <property type="match status" value="1"/>
</dbReference>
<keyword evidence="3" id="KW-0687">Ribonucleoprotein</keyword>
<dbReference type="PANTHER" id="PTHR10792">
    <property type="entry name" value="60S RIBOSOMAL PROTEIN L24"/>
    <property type="match status" value="1"/>
</dbReference>
<name>A0A6H0Y0Z1_9PEZI</name>
<evidence type="ECO:0000259" key="5">
    <source>
        <dbReference type="Pfam" id="PF01246"/>
    </source>
</evidence>
<sequence>MVNMVHLFSVNSDISVNQASHHAFSDNGSPRHHSTSAGRHDLIDFERLPRLQCIPCPGTLRNSRTDKCFSDDGTEDCPKSTYELNITDLPSPLLPRREARPAGQRDNRLSLLPILQEDAPQTSSIPITPKTAATSSFFDWSGSKRGSRSHKSSKREGVRHGNLESPITPIVSNEHDTLEPSPATPRRQRVLGLFSRSARTRPTPELQQELGFTGVRREEPLRGALTRITASTAIGATHDTVAAFVPNLGPQSELLTSTEESDTSRSSGPNLWIDIDDVIREWQQSSSLVPAAGSALTSDLSNDLQALRQEFGLGALRGPRLSTQRHPRHSFDWQSEKLMCRNIHNPVEILPELPAFDPDKEVNLRDFDQHFFESINTIAYQPPKKCANELCEEYCCRYGKLIANSVSTNNDILMVSEAMKCMEDATKLKSKRPMGTDEWENFLELIFGTVRHARTQPWQSQSARRIDEALLHDSHYKGEEAKQQHSRSQHIFGNMRTYDDTFSGQKIFPGKGKLFVRADSKIFRFQNGKTESLFLQRKNPRRIAWTVLCRRQRRKGISEEAAKTRRRRQVKSQRAVVGASLDVIKERRSQRPEARSAARSQAVKEAKEKRAAAQAAKKAEKAKSGKSTTAQAGGRIVGKQAAKGAQAKPKPTSR</sequence>
<evidence type="ECO:0000256" key="4">
    <source>
        <dbReference type="SAM" id="MobiDB-lite"/>
    </source>
</evidence>
<protein>
    <recommendedName>
        <fullName evidence="5">Large ribosomal subunit protein eL24-related N-terminal domain-containing protein</fullName>
    </recommendedName>
</protein>
<feature type="region of interest" description="Disordered" evidence="4">
    <location>
        <begin position="136"/>
        <end position="187"/>
    </location>
</feature>
<gene>
    <name evidence="6" type="ORF">AMS68_006194</name>
</gene>
<feature type="domain" description="Large ribosomal subunit protein eL24-related N-terminal" evidence="5">
    <location>
        <begin position="495"/>
        <end position="560"/>
    </location>
</feature>
<dbReference type="PROSITE" id="PS01073">
    <property type="entry name" value="RIBOSOMAL_L24E"/>
    <property type="match status" value="1"/>
</dbReference>
<dbReference type="SUPFAM" id="SSF57716">
    <property type="entry name" value="Glucocorticoid receptor-like (DNA-binding domain)"/>
    <property type="match status" value="1"/>
</dbReference>
<dbReference type="InterPro" id="IPR056366">
    <property type="entry name" value="Ribosomal_eL24"/>
</dbReference>
<evidence type="ECO:0000256" key="2">
    <source>
        <dbReference type="ARBA" id="ARBA00022980"/>
    </source>
</evidence>
<evidence type="ECO:0000313" key="6">
    <source>
        <dbReference type="EMBL" id="QIX00677.1"/>
    </source>
</evidence>
<dbReference type="GO" id="GO:0002181">
    <property type="term" value="P:cytoplasmic translation"/>
    <property type="evidence" value="ECO:0007669"/>
    <property type="project" value="TreeGrafter"/>
</dbReference>
<dbReference type="Gene3D" id="2.30.170.20">
    <property type="entry name" value="Ribosomal protein L24e"/>
    <property type="match status" value="1"/>
</dbReference>
<dbReference type="EMBL" id="CP051142">
    <property type="protein sequence ID" value="QIX00677.1"/>
    <property type="molecule type" value="Genomic_DNA"/>
</dbReference>
<keyword evidence="2" id="KW-0689">Ribosomal protein</keyword>
<dbReference type="Pfam" id="PF01246">
    <property type="entry name" value="Ribosomal_L24e"/>
    <property type="match status" value="1"/>
</dbReference>
<dbReference type="InterPro" id="IPR038630">
    <property type="entry name" value="L24e/L24_sf"/>
</dbReference>
<proteinExistence type="inferred from homology"/>
<dbReference type="InterPro" id="IPR023442">
    <property type="entry name" value="Ribosomal_eL24_CS"/>
</dbReference>
<evidence type="ECO:0000256" key="3">
    <source>
        <dbReference type="ARBA" id="ARBA00023274"/>
    </source>
</evidence>
<organism evidence="6 7">
    <name type="scientific">Peltaster fructicola</name>
    <dbReference type="NCBI Taxonomy" id="286661"/>
    <lineage>
        <taxon>Eukaryota</taxon>
        <taxon>Fungi</taxon>
        <taxon>Dikarya</taxon>
        <taxon>Ascomycota</taxon>
        <taxon>Pezizomycotina</taxon>
        <taxon>Dothideomycetes</taxon>
        <taxon>Dothideomycetes incertae sedis</taxon>
        <taxon>Peltaster</taxon>
    </lineage>
</organism>
<feature type="compositionally biased region" description="Low complexity" evidence="4">
    <location>
        <begin position="638"/>
        <end position="654"/>
    </location>
</feature>